<name>A0AAU8LYN7_9BACT</name>
<dbReference type="EMBL" id="CP159373">
    <property type="protein sequence ID" value="XCN74663.1"/>
    <property type="molecule type" value="Genomic_DNA"/>
</dbReference>
<dbReference type="KEGG" id="eaj:Q3M24_07965"/>
<evidence type="ECO:0000313" key="3">
    <source>
        <dbReference type="EMBL" id="XCN74663.1"/>
    </source>
</evidence>
<reference evidence="3" key="2">
    <citation type="submission" date="2024-06" db="EMBL/GenBank/DDBJ databases">
        <authorList>
            <person name="Plum-Jensen L.E."/>
            <person name="Schramm A."/>
            <person name="Marshall I.P.G."/>
        </authorList>
    </citation>
    <scope>NUCLEOTIDE SEQUENCE</scope>
    <source>
        <strain evidence="3">Rat1</strain>
    </source>
</reference>
<protein>
    <recommendedName>
        <fullName evidence="4">DUF3570 domain-containing protein</fullName>
    </recommendedName>
</protein>
<evidence type="ECO:0000256" key="1">
    <source>
        <dbReference type="SAM" id="MobiDB-lite"/>
    </source>
</evidence>
<feature type="region of interest" description="Disordered" evidence="1">
    <location>
        <begin position="32"/>
        <end position="51"/>
    </location>
</feature>
<accession>A0AAU8LYN7</accession>
<feature type="chain" id="PRO_5043874111" description="DUF3570 domain-containing protein" evidence="2">
    <location>
        <begin position="28"/>
        <end position="368"/>
    </location>
</feature>
<organism evidence="3">
    <name type="scientific">Candidatus Electrothrix aestuarii</name>
    <dbReference type="NCBI Taxonomy" id="3062594"/>
    <lineage>
        <taxon>Bacteria</taxon>
        <taxon>Pseudomonadati</taxon>
        <taxon>Thermodesulfobacteriota</taxon>
        <taxon>Desulfobulbia</taxon>
        <taxon>Desulfobulbales</taxon>
        <taxon>Desulfobulbaceae</taxon>
        <taxon>Candidatus Electrothrix</taxon>
    </lineage>
</organism>
<evidence type="ECO:0008006" key="4">
    <source>
        <dbReference type="Google" id="ProtNLM"/>
    </source>
</evidence>
<reference evidence="3" key="1">
    <citation type="journal article" date="2024" name="Syst. Appl. Microbiol.">
        <title>First single-strain enrichments of Electrothrix cable bacteria, description of E. aestuarii sp. nov. and E. rattekaaiensis sp. nov., and proposal of a cable bacteria taxonomy following the rules of the SeqCode.</title>
        <authorList>
            <person name="Plum-Jensen L.E."/>
            <person name="Schramm A."/>
            <person name="Marshall I.P.G."/>
        </authorList>
    </citation>
    <scope>NUCLEOTIDE SEQUENCE</scope>
    <source>
        <strain evidence="3">Rat1</strain>
    </source>
</reference>
<feature type="signal peptide" evidence="2">
    <location>
        <begin position="1"/>
        <end position="27"/>
    </location>
</feature>
<dbReference type="PROSITE" id="PS51257">
    <property type="entry name" value="PROKAR_LIPOPROTEIN"/>
    <property type="match status" value="1"/>
</dbReference>
<evidence type="ECO:0000256" key="2">
    <source>
        <dbReference type="SAM" id="SignalP"/>
    </source>
</evidence>
<gene>
    <name evidence="3" type="ORF">Q3M24_07965</name>
</gene>
<sequence length="368" mass="42400">MISRKKNKFSKSSILAGFFLFTSCLGASVAQSTEQAPSPGKDLPPPAQSQGPSPFSGLFLLEAGYTYTHWNPEKISGTEVETQGLNLAWIELQSQTIGGLSKYFSIPRMRFETSLTENNFSDEEVIYSHHEMNEYYHYFVGMVQAFFPIAFRYETERFVSKLSSETDLYYAPNSGENYQRFQKGDTLYHETVFHDYSLLYKVNRGSYSLAKNADIFIGLSYSEYQKPYNIDESLNRELYNDIKTDYIFYSRFKGYGLLIERITPLDKRGARLDFSLKIGYGEVELTDKYKMSDLIRSYGDREDYQNIIYLNPKVEIGYREFFGTSKHIVFDAFLSGDYRGFSVHDSDDTGDINEDLLLKAYVSLGIIF</sequence>
<keyword evidence="2" id="KW-0732">Signal</keyword>
<proteinExistence type="predicted"/>
<dbReference type="AlphaFoldDB" id="A0AAU8LYN7"/>